<accession>A0A7Y0EUV8</accession>
<dbReference type="Pfam" id="PF18986">
    <property type="entry name" value="DUF5719"/>
    <property type="match status" value="1"/>
</dbReference>
<evidence type="ECO:0008006" key="3">
    <source>
        <dbReference type="Google" id="ProtNLM"/>
    </source>
</evidence>
<protein>
    <recommendedName>
        <fullName evidence="3">Organic solvents resistance ABC transporter permease</fullName>
    </recommendedName>
</protein>
<proteinExistence type="predicted"/>
<comment type="caution">
    <text evidence="1">The sequence shown here is derived from an EMBL/GenBank/DDBJ whole genome shotgun (WGS) entry which is preliminary data.</text>
</comment>
<dbReference type="EMBL" id="JAAIIF010000009">
    <property type="protein sequence ID" value="NMM96418.1"/>
    <property type="molecule type" value="Genomic_DNA"/>
</dbReference>
<name>A0A7Y0EUV8_9BIFI</name>
<dbReference type="Proteomes" id="UP000529710">
    <property type="component" value="Unassembled WGS sequence"/>
</dbReference>
<organism evidence="1 2">
    <name type="scientific">Bifidobacterium erythrocebi</name>
    <dbReference type="NCBI Taxonomy" id="2675325"/>
    <lineage>
        <taxon>Bacteria</taxon>
        <taxon>Bacillati</taxon>
        <taxon>Actinomycetota</taxon>
        <taxon>Actinomycetes</taxon>
        <taxon>Bifidobacteriales</taxon>
        <taxon>Bifidobacteriaceae</taxon>
        <taxon>Bifidobacterium</taxon>
    </lineage>
</organism>
<dbReference type="AlphaFoldDB" id="A0A7Y0EUV8"/>
<dbReference type="RefSeq" id="WP_169080224.1">
    <property type="nucleotide sequence ID" value="NZ_JAAIIF010000009.1"/>
</dbReference>
<dbReference type="InterPro" id="IPR043777">
    <property type="entry name" value="DUF5719"/>
</dbReference>
<evidence type="ECO:0000313" key="1">
    <source>
        <dbReference type="EMBL" id="NMM96418.1"/>
    </source>
</evidence>
<keyword evidence="2" id="KW-1185">Reference proteome</keyword>
<gene>
    <name evidence="1" type="ORF">G1C98_1154</name>
</gene>
<reference evidence="1 2" key="1">
    <citation type="submission" date="2020-02" db="EMBL/GenBank/DDBJ databases">
        <title>Characterization of phylogenetic diversity of novel bifidobacterial species isolated in Czech ZOOs.</title>
        <authorList>
            <person name="Lugli G.A."/>
            <person name="Vera N.B."/>
            <person name="Ventura M."/>
        </authorList>
    </citation>
    <scope>NUCLEOTIDE SEQUENCE [LARGE SCALE GENOMIC DNA]</scope>
    <source>
        <strain evidence="1 2">DSM 109960</strain>
    </source>
</reference>
<sequence>MTSNSTAARVMRIIAATVTSLVLVGALAFLGVVDMPDWLVDPAAGTSATSHRVVQERLESYCGERMQLPDSTDWGDSDYRASDGNIASSASFAAFGTVHAASVTPFDVDGAKTANLSGPASTGSDNGMTLRDDNAYPRLFDANLLKADAESGQAGILASRATEGDLRGISAATCVVPALSQSFLLPGTGTGSSQQLVLANPSSKPTTVSVEVYGTKAAGKMSLATSSNVTVRGNGRSTMDLSAAASGQDALYVKVASESTAVAASVRVIVMDGLTPKGSDFAMPLGEADTSNLIPSVRKGDKTTLYLYSEKNTTVRASWVSDNGLIALGSYNIKGQQVSAIDLGNAPSGANGIQLDSDDQFQAEAKATLGGSSGQEDFALLPSVAPEQRSAIALPDGYDTSLTLANTSNADTTATVAFMDADGSMKQGQQVTIKANSATTMNTDGVAAVVECKDGTVSWGLRLGSGDLSGKKIAGVSTVAPTKLGVRVARITSTNDLTLVR</sequence>
<evidence type="ECO:0000313" key="2">
    <source>
        <dbReference type="Proteomes" id="UP000529710"/>
    </source>
</evidence>